<keyword evidence="2" id="KW-1185">Reference proteome</keyword>
<sequence length="140" mass="15239">MSDDALVTLAANMNRLIGRDGVHSSNEAAQKASQGRVSRSTFDRLRNVDKAGSVSVGIDKLDGVAKTFGVEVWHLFTENLDVRKPPRLANESNERPALGFENVDVNKLSHLDKDQLSKIEGAILLTAAQLGLDVKKDESK</sequence>
<evidence type="ECO:0000313" key="1">
    <source>
        <dbReference type="EMBL" id="WBM40017.1"/>
    </source>
</evidence>
<gene>
    <name evidence="1" type="ORF">M2J83_09465</name>
</gene>
<dbReference type="EMBL" id="CP096916">
    <property type="protein sequence ID" value="WBM40017.1"/>
    <property type="molecule type" value="Genomic_DNA"/>
</dbReference>
<dbReference type="Proteomes" id="UP001211866">
    <property type="component" value="Chromosome"/>
</dbReference>
<dbReference type="Gene3D" id="1.10.260.40">
    <property type="entry name" value="lambda repressor-like DNA-binding domains"/>
    <property type="match status" value="1"/>
</dbReference>
<evidence type="ECO:0000313" key="2">
    <source>
        <dbReference type="Proteomes" id="UP001211866"/>
    </source>
</evidence>
<dbReference type="InterPro" id="IPR010982">
    <property type="entry name" value="Lambda_DNA-bd_dom_sf"/>
</dbReference>
<evidence type="ECO:0008006" key="3">
    <source>
        <dbReference type="Google" id="ProtNLM"/>
    </source>
</evidence>
<name>A0ABY7N7C0_ALCFA</name>
<proteinExistence type="predicted"/>
<organism evidence="1 2">
    <name type="scientific">Alcaligenes faecalis</name>
    <dbReference type="NCBI Taxonomy" id="511"/>
    <lineage>
        <taxon>Bacteria</taxon>
        <taxon>Pseudomonadati</taxon>
        <taxon>Pseudomonadota</taxon>
        <taxon>Betaproteobacteria</taxon>
        <taxon>Burkholderiales</taxon>
        <taxon>Alcaligenaceae</taxon>
        <taxon>Alcaligenes</taxon>
    </lineage>
</organism>
<accession>A0ABY7N7C0</accession>
<dbReference type="RefSeq" id="WP_270119947.1">
    <property type="nucleotide sequence ID" value="NZ_CP096916.1"/>
</dbReference>
<reference evidence="1 2" key="1">
    <citation type="submission" date="2022-05" db="EMBL/GenBank/DDBJ databases">
        <title>Complete sequence of strain NY11312.</title>
        <authorList>
            <person name="Zhou D."/>
        </authorList>
    </citation>
    <scope>NUCLEOTIDE SEQUENCE [LARGE SCALE GENOMIC DNA]</scope>
    <source>
        <strain evidence="1 2">NY11312</strain>
    </source>
</reference>
<protein>
    <recommendedName>
        <fullName evidence="3">XRE family transcriptional regulator</fullName>
    </recommendedName>
</protein>